<proteinExistence type="predicted"/>
<organism evidence="2 3">
    <name type="scientific">Kitasatospora cheerisanensis KCTC 2395</name>
    <dbReference type="NCBI Taxonomy" id="1348663"/>
    <lineage>
        <taxon>Bacteria</taxon>
        <taxon>Bacillati</taxon>
        <taxon>Actinomycetota</taxon>
        <taxon>Actinomycetes</taxon>
        <taxon>Kitasatosporales</taxon>
        <taxon>Streptomycetaceae</taxon>
        <taxon>Kitasatospora</taxon>
    </lineage>
</organism>
<name>A0A066YMC4_9ACTN</name>
<reference evidence="2 3" key="1">
    <citation type="submission" date="2014-05" db="EMBL/GenBank/DDBJ databases">
        <title>Draft Genome Sequence of Kitasatospora cheerisanensis KCTC 2395.</title>
        <authorList>
            <person name="Nam D.H."/>
        </authorList>
    </citation>
    <scope>NUCLEOTIDE SEQUENCE [LARGE SCALE GENOMIC DNA]</scope>
    <source>
        <strain evidence="2 3">KCTC 2395</strain>
    </source>
</reference>
<evidence type="ECO:0000313" key="2">
    <source>
        <dbReference type="EMBL" id="KDN82287.1"/>
    </source>
</evidence>
<dbReference type="PATRIC" id="fig|1348663.4.peg.5801"/>
<gene>
    <name evidence="2" type="ORF">KCH_59960</name>
</gene>
<dbReference type="EMBL" id="JNBY01000115">
    <property type="protein sequence ID" value="KDN82287.1"/>
    <property type="molecule type" value="Genomic_DNA"/>
</dbReference>
<evidence type="ECO:0000313" key="3">
    <source>
        <dbReference type="Proteomes" id="UP000027178"/>
    </source>
</evidence>
<protein>
    <submittedName>
        <fullName evidence="2">Uncharacterized protein</fullName>
    </submittedName>
</protein>
<evidence type="ECO:0000256" key="1">
    <source>
        <dbReference type="SAM" id="MobiDB-lite"/>
    </source>
</evidence>
<feature type="region of interest" description="Disordered" evidence="1">
    <location>
        <begin position="18"/>
        <end position="44"/>
    </location>
</feature>
<dbReference type="AlphaFoldDB" id="A0A066YMC4"/>
<dbReference type="HOGENOM" id="CLU_3217447_0_0_11"/>
<comment type="caution">
    <text evidence="2">The sequence shown here is derived from an EMBL/GenBank/DDBJ whole genome shotgun (WGS) entry which is preliminary data.</text>
</comment>
<sequence>MHDILELDVLEIIAPSQEETEEQSAAANASWPYSCGSARNSRCR</sequence>
<dbReference type="RefSeq" id="WP_279635917.1">
    <property type="nucleotide sequence ID" value="NZ_KK853997.1"/>
</dbReference>
<dbReference type="Proteomes" id="UP000027178">
    <property type="component" value="Unassembled WGS sequence"/>
</dbReference>
<accession>A0A066YMC4</accession>
<keyword evidence="3" id="KW-1185">Reference proteome</keyword>